<dbReference type="EMBL" id="FQUY01000020">
    <property type="protein sequence ID" value="SHF37492.1"/>
    <property type="molecule type" value="Genomic_DNA"/>
</dbReference>
<dbReference type="Gene3D" id="3.30.160.170">
    <property type="entry name" value="FlaG-like"/>
    <property type="match status" value="1"/>
</dbReference>
<proteinExistence type="predicted"/>
<keyword evidence="3" id="KW-1185">Reference proteome</keyword>
<organism evidence="2 3">
    <name type="scientific">Desulforamulus putei DSM 12395</name>
    <dbReference type="NCBI Taxonomy" id="1121429"/>
    <lineage>
        <taxon>Bacteria</taxon>
        <taxon>Bacillati</taxon>
        <taxon>Bacillota</taxon>
        <taxon>Clostridia</taxon>
        <taxon>Eubacteriales</taxon>
        <taxon>Peptococcaceae</taxon>
        <taxon>Desulforamulus</taxon>
    </lineage>
</organism>
<sequence length="127" mass="14622">MLEGIGSVVKVQDYMQRPVYKEQMSTQEADRADTPANKDEDVTSGIQAKQQELNPDQVQQAVNKMNKTMETYNTELRFQLHEKSGEYIVKIINTKDHSVIREIPPERVLNMVAYFKEMLGLVVDKFA</sequence>
<dbReference type="RefSeq" id="WP_073239699.1">
    <property type="nucleotide sequence ID" value="NZ_FQUY01000020.1"/>
</dbReference>
<evidence type="ECO:0000256" key="1">
    <source>
        <dbReference type="SAM" id="MobiDB-lite"/>
    </source>
</evidence>
<keyword evidence="2" id="KW-0282">Flagellum</keyword>
<dbReference type="SUPFAM" id="SSF160214">
    <property type="entry name" value="FlaG-like"/>
    <property type="match status" value="1"/>
</dbReference>
<evidence type="ECO:0000313" key="2">
    <source>
        <dbReference type="EMBL" id="SHF37492.1"/>
    </source>
</evidence>
<accession>A0A1M5B5M1</accession>
<dbReference type="Pfam" id="PF03646">
    <property type="entry name" value="FlaG"/>
    <property type="match status" value="1"/>
</dbReference>
<protein>
    <submittedName>
        <fullName evidence="2">Flagellar protein FlaG</fullName>
    </submittedName>
</protein>
<name>A0A1M5B5M1_9FIRM</name>
<feature type="compositionally biased region" description="Basic and acidic residues" evidence="1">
    <location>
        <begin position="28"/>
        <end position="41"/>
    </location>
</feature>
<dbReference type="STRING" id="1121429.SAMN02745133_02481"/>
<dbReference type="InterPro" id="IPR035924">
    <property type="entry name" value="FlaG-like_sf"/>
</dbReference>
<keyword evidence="2" id="KW-0969">Cilium</keyword>
<dbReference type="PANTHER" id="PTHR37166">
    <property type="entry name" value="PROTEIN FLAG"/>
    <property type="match status" value="1"/>
</dbReference>
<keyword evidence="2" id="KW-0966">Cell projection</keyword>
<gene>
    <name evidence="2" type="ORF">SAMN02745133_02481</name>
</gene>
<evidence type="ECO:0000313" key="3">
    <source>
        <dbReference type="Proteomes" id="UP000184148"/>
    </source>
</evidence>
<feature type="compositionally biased region" description="Polar residues" evidence="1">
    <location>
        <begin position="44"/>
        <end position="54"/>
    </location>
</feature>
<dbReference type="AlphaFoldDB" id="A0A1M5B5M1"/>
<dbReference type="PANTHER" id="PTHR37166:SF1">
    <property type="entry name" value="PROTEIN FLAG"/>
    <property type="match status" value="1"/>
</dbReference>
<dbReference type="Proteomes" id="UP000184148">
    <property type="component" value="Unassembled WGS sequence"/>
</dbReference>
<feature type="region of interest" description="Disordered" evidence="1">
    <location>
        <begin position="21"/>
        <end position="54"/>
    </location>
</feature>
<dbReference type="InterPro" id="IPR005186">
    <property type="entry name" value="FlaG"/>
</dbReference>
<dbReference type="OrthoDB" id="9799867at2"/>
<reference evidence="3" key="1">
    <citation type="submission" date="2016-11" db="EMBL/GenBank/DDBJ databases">
        <authorList>
            <person name="Varghese N."/>
            <person name="Submissions S."/>
        </authorList>
    </citation>
    <scope>NUCLEOTIDE SEQUENCE [LARGE SCALE GENOMIC DNA]</scope>
    <source>
        <strain evidence="3">DSM 12395</strain>
    </source>
</reference>